<gene>
    <name evidence="2" type="ORF">VN97_g11428</name>
</gene>
<evidence type="ECO:0000256" key="1">
    <source>
        <dbReference type="SAM" id="MobiDB-lite"/>
    </source>
</evidence>
<keyword evidence="3" id="KW-1185">Reference proteome</keyword>
<evidence type="ECO:0000313" key="2">
    <source>
        <dbReference type="EMBL" id="KAJ9482022.1"/>
    </source>
</evidence>
<reference evidence="2" key="1">
    <citation type="submission" date="2015-06" db="EMBL/GenBank/DDBJ databases">
        <authorList>
            <person name="Nguyen H."/>
        </authorList>
    </citation>
    <scope>NUCLEOTIDE SEQUENCE</scope>
    <source>
        <strain evidence="2">DAOM 180753</strain>
    </source>
</reference>
<evidence type="ECO:0000313" key="3">
    <source>
        <dbReference type="Proteomes" id="UP001227192"/>
    </source>
</evidence>
<sequence length="82" mass="9685">MYLCRKKKKKKKKKKTRTDRHRQNVNNATFMWVLLLTSSSRRLQPYQAHDVPASGKHDISIITQPHTATQTRKADQVGYPWH</sequence>
<proteinExistence type="predicted"/>
<name>A0AAI9X382_PENTH</name>
<reference evidence="2" key="2">
    <citation type="journal article" date="2016" name="Fungal Biol.">
        <title>Ochratoxin A production by Penicillium thymicola.</title>
        <authorList>
            <person name="Nguyen H.D.T."/>
            <person name="McMullin D.R."/>
            <person name="Ponomareva E."/>
            <person name="Riley R."/>
            <person name="Pomraning K.R."/>
            <person name="Baker S.E."/>
            <person name="Seifert K.A."/>
        </authorList>
    </citation>
    <scope>NUCLEOTIDE SEQUENCE</scope>
    <source>
        <strain evidence="2">DAOM 180753</strain>
    </source>
</reference>
<protein>
    <submittedName>
        <fullName evidence="2">Uncharacterized protein</fullName>
    </submittedName>
</protein>
<dbReference type="AlphaFoldDB" id="A0AAI9X382"/>
<comment type="caution">
    <text evidence="2">The sequence shown here is derived from an EMBL/GenBank/DDBJ whole genome shotgun (WGS) entry which is preliminary data.</text>
</comment>
<dbReference type="Proteomes" id="UP001227192">
    <property type="component" value="Unassembled WGS sequence"/>
</dbReference>
<feature type="compositionally biased region" description="Basic residues" evidence="1">
    <location>
        <begin position="1"/>
        <end position="20"/>
    </location>
</feature>
<feature type="region of interest" description="Disordered" evidence="1">
    <location>
        <begin position="1"/>
        <end position="23"/>
    </location>
</feature>
<dbReference type="EMBL" id="LACB01000635">
    <property type="protein sequence ID" value="KAJ9482022.1"/>
    <property type="molecule type" value="Genomic_DNA"/>
</dbReference>
<accession>A0AAI9X382</accession>
<organism evidence="2 3">
    <name type="scientific">Penicillium thymicola</name>
    <dbReference type="NCBI Taxonomy" id="293382"/>
    <lineage>
        <taxon>Eukaryota</taxon>
        <taxon>Fungi</taxon>
        <taxon>Dikarya</taxon>
        <taxon>Ascomycota</taxon>
        <taxon>Pezizomycotina</taxon>
        <taxon>Eurotiomycetes</taxon>
        <taxon>Eurotiomycetidae</taxon>
        <taxon>Eurotiales</taxon>
        <taxon>Aspergillaceae</taxon>
        <taxon>Penicillium</taxon>
    </lineage>
</organism>